<feature type="transmembrane region" description="Helical" evidence="1">
    <location>
        <begin position="108"/>
        <end position="134"/>
    </location>
</feature>
<sequence>MQTVEIDRSVANVIQMLVFSEYMVVQSIVLYNTFLTIFAITDVTNMPCYFGLLAFSFSQWICNGITYRLTKGVHDNLIVALKILFTVAALGEIILISCMFQFVVLNVLVKVVFCLILIKDIQGILIGIIGAVYIRKWYANHIGALDYHRDTMRRLGQHGFVQYDYKLN</sequence>
<keyword evidence="1" id="KW-0812">Transmembrane</keyword>
<proteinExistence type="predicted"/>
<organism evidence="2">
    <name type="scientific">viral metagenome</name>
    <dbReference type="NCBI Taxonomy" id="1070528"/>
    <lineage>
        <taxon>unclassified sequences</taxon>
        <taxon>metagenomes</taxon>
        <taxon>organismal metagenomes</taxon>
    </lineage>
</organism>
<feature type="transmembrane region" description="Helical" evidence="1">
    <location>
        <begin position="46"/>
        <end position="67"/>
    </location>
</feature>
<feature type="transmembrane region" description="Helical" evidence="1">
    <location>
        <begin position="79"/>
        <end position="102"/>
    </location>
</feature>
<keyword evidence="1" id="KW-1133">Transmembrane helix</keyword>
<feature type="transmembrane region" description="Helical" evidence="1">
    <location>
        <begin position="21"/>
        <end position="40"/>
    </location>
</feature>
<evidence type="ECO:0000313" key="2">
    <source>
        <dbReference type="EMBL" id="QHU08068.1"/>
    </source>
</evidence>
<protein>
    <submittedName>
        <fullName evidence="2">Uncharacterized protein</fullName>
    </submittedName>
</protein>
<evidence type="ECO:0000256" key="1">
    <source>
        <dbReference type="SAM" id="Phobius"/>
    </source>
</evidence>
<keyword evidence="1" id="KW-0472">Membrane</keyword>
<accession>A0A6C0JVY6</accession>
<dbReference type="EMBL" id="MN740694">
    <property type="protein sequence ID" value="QHU08068.1"/>
    <property type="molecule type" value="Genomic_DNA"/>
</dbReference>
<dbReference type="AlphaFoldDB" id="A0A6C0JVY6"/>
<name>A0A6C0JVY6_9ZZZZ</name>
<reference evidence="2" key="1">
    <citation type="journal article" date="2020" name="Nature">
        <title>Giant virus diversity and host interactions through global metagenomics.</title>
        <authorList>
            <person name="Schulz F."/>
            <person name="Roux S."/>
            <person name="Paez-Espino D."/>
            <person name="Jungbluth S."/>
            <person name="Walsh D.A."/>
            <person name="Denef V.J."/>
            <person name="McMahon K.D."/>
            <person name="Konstantinidis K.T."/>
            <person name="Eloe-Fadrosh E.A."/>
            <person name="Kyrpides N.C."/>
            <person name="Woyke T."/>
        </authorList>
    </citation>
    <scope>NUCLEOTIDE SEQUENCE</scope>
    <source>
        <strain evidence="2">GVMAG-S-1062768-28</strain>
    </source>
</reference>